<dbReference type="AlphaFoldDB" id="A0A9Q8Q983"/>
<proteinExistence type="predicted"/>
<dbReference type="RefSeq" id="XP_047838492.1">
    <property type="nucleotide sequence ID" value="XM_047982526.1"/>
</dbReference>
<dbReference type="EMBL" id="CP086354">
    <property type="protein sequence ID" value="UNI15011.1"/>
    <property type="molecule type" value="Genomic_DNA"/>
</dbReference>
<keyword evidence="3" id="KW-1185">Reference proteome</keyword>
<protein>
    <submittedName>
        <fullName evidence="2">Uncharacterized protein</fullName>
    </submittedName>
</protein>
<dbReference type="GeneID" id="72063549"/>
<name>A0A9Q8Q983_9HYPO</name>
<evidence type="ECO:0000256" key="1">
    <source>
        <dbReference type="SAM" id="MobiDB-lite"/>
    </source>
</evidence>
<dbReference type="Proteomes" id="UP000829364">
    <property type="component" value="Chromosome 1"/>
</dbReference>
<organism evidence="2 3">
    <name type="scientific">Purpureocillium takamizusanense</name>
    <dbReference type="NCBI Taxonomy" id="2060973"/>
    <lineage>
        <taxon>Eukaryota</taxon>
        <taxon>Fungi</taxon>
        <taxon>Dikarya</taxon>
        <taxon>Ascomycota</taxon>
        <taxon>Pezizomycotina</taxon>
        <taxon>Sordariomycetes</taxon>
        <taxon>Hypocreomycetidae</taxon>
        <taxon>Hypocreales</taxon>
        <taxon>Ophiocordycipitaceae</taxon>
        <taxon>Purpureocillium</taxon>
    </lineage>
</organism>
<dbReference type="KEGG" id="ptkz:JDV02_001586"/>
<feature type="region of interest" description="Disordered" evidence="1">
    <location>
        <begin position="99"/>
        <end position="126"/>
    </location>
</feature>
<sequence length="126" mass="13871">MLSFFGKMPSNKEIKIIIKNIVRDVVACKDGGQRLLHQTIATTSDALSLRAGASISIIITSPPTGLAHPCHNQASRPAPFIHHATIYDAHDKVGRRSVIHHHHHRRRHRQPGGGRAAPFAHRPPSD</sequence>
<evidence type="ECO:0000313" key="3">
    <source>
        <dbReference type="Proteomes" id="UP000829364"/>
    </source>
</evidence>
<gene>
    <name evidence="2" type="ORF">JDV02_001586</name>
</gene>
<accession>A0A9Q8Q983</accession>
<reference evidence="2" key="1">
    <citation type="submission" date="2021-11" db="EMBL/GenBank/DDBJ databases">
        <title>Purpureocillium_takamizusanense_genome.</title>
        <authorList>
            <person name="Nguyen N.-H."/>
        </authorList>
    </citation>
    <scope>NUCLEOTIDE SEQUENCE</scope>
    <source>
        <strain evidence="2">PT3</strain>
    </source>
</reference>
<evidence type="ECO:0000313" key="2">
    <source>
        <dbReference type="EMBL" id="UNI15011.1"/>
    </source>
</evidence>
<feature type="compositionally biased region" description="Basic residues" evidence="1">
    <location>
        <begin position="99"/>
        <end position="110"/>
    </location>
</feature>